<dbReference type="Proteomes" id="UP000593601">
    <property type="component" value="Chromosome"/>
</dbReference>
<dbReference type="InterPro" id="IPR036514">
    <property type="entry name" value="SGNH_hydro_sf"/>
</dbReference>
<organism evidence="3 4">
    <name type="scientific">Blautia liquoris</name>
    <dbReference type="NCBI Taxonomy" id="2779518"/>
    <lineage>
        <taxon>Bacteria</taxon>
        <taxon>Bacillati</taxon>
        <taxon>Bacillota</taxon>
        <taxon>Clostridia</taxon>
        <taxon>Lachnospirales</taxon>
        <taxon>Lachnospiraceae</taxon>
        <taxon>Blautia</taxon>
    </lineage>
</organism>
<protein>
    <submittedName>
        <fullName evidence="3">Rhamnogalacturonan acetylesterase</fullName>
    </submittedName>
</protein>
<name>A0A7M2RII6_9FIRM</name>
<dbReference type="KEGG" id="bliq:INP51_04120"/>
<evidence type="ECO:0000313" key="4">
    <source>
        <dbReference type="Proteomes" id="UP000593601"/>
    </source>
</evidence>
<evidence type="ECO:0000313" key="3">
    <source>
        <dbReference type="EMBL" id="QOV20143.1"/>
    </source>
</evidence>
<sequence>MSNPRIFWAGDSTVTQNDYRTYPQSGIGQGIRLYIQKEIEIKNHAVNGRSTKSFIDESRLASIYDEITKDDFLFIQFGHNDEKIKDPSRYTDPDSEFCVNLGKYAAAARNKGAHPVFITPLYRRTIKEDGMLYQEEHLAYQKAMIKTAGELHVPCIDLCAASKKLIEKTPTDVSQHWFMNLEKGEFENFPDGKQDNTHLQWSGAIIFGGLLAAGLKALGGIYEELLIEPEELTVSFEGEVFHE</sequence>
<keyword evidence="2" id="KW-0378">Hydrolase</keyword>
<dbReference type="AlphaFoldDB" id="A0A7M2RII6"/>
<accession>A0A7M2RII6</accession>
<dbReference type="SUPFAM" id="SSF52266">
    <property type="entry name" value="SGNH hydrolase"/>
    <property type="match status" value="1"/>
</dbReference>
<dbReference type="EMBL" id="CP063304">
    <property type="protein sequence ID" value="QOV20143.1"/>
    <property type="molecule type" value="Genomic_DNA"/>
</dbReference>
<gene>
    <name evidence="3" type="ORF">INP51_04120</name>
</gene>
<dbReference type="GO" id="GO:0016788">
    <property type="term" value="F:hydrolase activity, acting on ester bonds"/>
    <property type="evidence" value="ECO:0007669"/>
    <property type="project" value="InterPro"/>
</dbReference>
<dbReference type="PANTHER" id="PTHR43695">
    <property type="entry name" value="PUTATIVE (AFU_ORTHOLOGUE AFUA_2G17250)-RELATED"/>
    <property type="match status" value="1"/>
</dbReference>
<dbReference type="PANTHER" id="PTHR43695:SF1">
    <property type="entry name" value="RHAMNOGALACTURONAN ACETYLESTERASE"/>
    <property type="match status" value="1"/>
</dbReference>
<dbReference type="CDD" id="cd01821">
    <property type="entry name" value="Rhamnogalacturan_acetylesterase_like"/>
    <property type="match status" value="1"/>
</dbReference>
<keyword evidence="4" id="KW-1185">Reference proteome</keyword>
<proteinExistence type="inferred from homology"/>
<dbReference type="RefSeq" id="WP_193736463.1">
    <property type="nucleotide sequence ID" value="NZ_CP063304.1"/>
</dbReference>
<reference evidence="3 4" key="1">
    <citation type="submission" date="2020-10" db="EMBL/GenBank/DDBJ databases">
        <title>Blautia liquoris sp.nov., isolated from the mud in a fermentation cellar used for the production of Chinese strong-flavoured liquor.</title>
        <authorList>
            <person name="Lu L."/>
        </authorList>
    </citation>
    <scope>NUCLEOTIDE SEQUENCE [LARGE SCALE GENOMIC DNA]</scope>
    <source>
        <strain evidence="3 4">LZLJ-3</strain>
    </source>
</reference>
<evidence type="ECO:0000256" key="2">
    <source>
        <dbReference type="ARBA" id="ARBA00022801"/>
    </source>
</evidence>
<evidence type="ECO:0000256" key="1">
    <source>
        <dbReference type="ARBA" id="ARBA00008668"/>
    </source>
</evidence>
<dbReference type="Gene3D" id="3.40.50.1110">
    <property type="entry name" value="SGNH hydrolase"/>
    <property type="match status" value="1"/>
</dbReference>
<comment type="similarity">
    <text evidence="1">Belongs to the 'GDSL' lipolytic enzyme family.</text>
</comment>
<dbReference type="Pfam" id="PF00657">
    <property type="entry name" value="Lipase_GDSL"/>
    <property type="match status" value="1"/>
</dbReference>
<dbReference type="InterPro" id="IPR037459">
    <property type="entry name" value="RhgT-like"/>
</dbReference>
<dbReference type="InterPro" id="IPR001087">
    <property type="entry name" value="GDSL"/>
</dbReference>